<sequence length="93" mass="9839">MRSINIGSATDRSFGISIFKISAAFSMVRSATTSVGTIFAGTFLLEIVETKTPLFSETFRTIGVPAIALPSCKPAKRLSGVKRQSSSRGPGVK</sequence>
<dbReference type="EMBL" id="CAFBPY010000090">
    <property type="protein sequence ID" value="CAB5037895.1"/>
    <property type="molecule type" value="Genomic_DNA"/>
</dbReference>
<accession>A0A6J7S9F6</accession>
<evidence type="ECO:0000313" key="2">
    <source>
        <dbReference type="EMBL" id="CAB5037895.1"/>
    </source>
</evidence>
<dbReference type="AlphaFoldDB" id="A0A6J7S9F6"/>
<proteinExistence type="predicted"/>
<name>A0A6J7S9F6_9ZZZZ</name>
<evidence type="ECO:0000313" key="1">
    <source>
        <dbReference type="EMBL" id="CAB4595358.1"/>
    </source>
</evidence>
<reference evidence="2" key="1">
    <citation type="submission" date="2020-05" db="EMBL/GenBank/DDBJ databases">
        <authorList>
            <person name="Chiriac C."/>
            <person name="Salcher M."/>
            <person name="Ghai R."/>
            <person name="Kavagutti S V."/>
        </authorList>
    </citation>
    <scope>NUCLEOTIDE SEQUENCE</scope>
</reference>
<gene>
    <name evidence="1" type="ORF">UFOPK1811_00429</name>
    <name evidence="2" type="ORF">UFOPK4209_00661</name>
</gene>
<organism evidence="2">
    <name type="scientific">freshwater metagenome</name>
    <dbReference type="NCBI Taxonomy" id="449393"/>
    <lineage>
        <taxon>unclassified sequences</taxon>
        <taxon>metagenomes</taxon>
        <taxon>ecological metagenomes</taxon>
    </lineage>
</organism>
<protein>
    <submittedName>
        <fullName evidence="2">Unannotated protein</fullName>
    </submittedName>
</protein>
<dbReference type="EMBL" id="CAEZUJ010000011">
    <property type="protein sequence ID" value="CAB4595358.1"/>
    <property type="molecule type" value="Genomic_DNA"/>
</dbReference>